<dbReference type="InterPro" id="IPR013320">
    <property type="entry name" value="ConA-like_dom_sf"/>
</dbReference>
<dbReference type="AlphaFoldDB" id="A0A2P8D2U7"/>
<dbReference type="GO" id="GO:0030246">
    <property type="term" value="F:carbohydrate binding"/>
    <property type="evidence" value="ECO:0007669"/>
    <property type="project" value="UniProtKB-KW"/>
</dbReference>
<organism evidence="1 2">
    <name type="scientific">Taibaiella chishuiensis</name>
    <dbReference type="NCBI Taxonomy" id="1434707"/>
    <lineage>
        <taxon>Bacteria</taxon>
        <taxon>Pseudomonadati</taxon>
        <taxon>Bacteroidota</taxon>
        <taxon>Chitinophagia</taxon>
        <taxon>Chitinophagales</taxon>
        <taxon>Chitinophagaceae</taxon>
        <taxon>Taibaiella</taxon>
    </lineage>
</organism>
<dbReference type="OrthoDB" id="9814380at2"/>
<protein>
    <submittedName>
        <fullName evidence="1">Concanavalin A-like lectin/glucanase superfamily protein</fullName>
    </submittedName>
</protein>
<dbReference type="GO" id="GO:0004553">
    <property type="term" value="F:hydrolase activity, hydrolyzing O-glycosyl compounds"/>
    <property type="evidence" value="ECO:0007669"/>
    <property type="project" value="UniProtKB-ARBA"/>
</dbReference>
<gene>
    <name evidence="1" type="ORF">B0I18_10582</name>
</gene>
<evidence type="ECO:0000313" key="1">
    <source>
        <dbReference type="EMBL" id="PSK91499.1"/>
    </source>
</evidence>
<proteinExistence type="predicted"/>
<reference evidence="1 2" key="1">
    <citation type="submission" date="2018-03" db="EMBL/GenBank/DDBJ databases">
        <title>Genomic Encyclopedia of Type Strains, Phase III (KMG-III): the genomes of soil and plant-associated and newly described type strains.</title>
        <authorList>
            <person name="Whitman W."/>
        </authorList>
    </citation>
    <scope>NUCLEOTIDE SEQUENCE [LARGE SCALE GENOMIC DNA]</scope>
    <source>
        <strain evidence="1 2">CGMCC 1.12700</strain>
    </source>
</reference>
<comment type="caution">
    <text evidence="1">The sequence shown here is derived from an EMBL/GenBank/DDBJ whole genome shotgun (WGS) entry which is preliminary data.</text>
</comment>
<keyword evidence="1" id="KW-0430">Lectin</keyword>
<sequence>MFIITNALLRFFSMFLVSTKKNDMKKKLPFLAAALALLSLNACNKSKSRTTVPCIPASLQSSVLAFYPFDKGSLNDFSGNGHHLTNTSYNGPIADRNGNPNCAFNFADSLENFNQYVGLTDATFLDGLTQFSISLWYKPFDSISRLPLETLVCRTQAPNSYAPMQYSWAVALFDCRKAVFEYTTSVWDQNILPIGTTASCMDEVKVRTGSWHHLAATYDYAAKQIKIYRDGVLQNTETIPVNNATVQDLGYLLLGRRYQGKMDDVVLLSKTLSQAEVIALRDMEPCCLTE</sequence>
<dbReference type="EMBL" id="PYGD01000005">
    <property type="protein sequence ID" value="PSK91499.1"/>
    <property type="molecule type" value="Genomic_DNA"/>
</dbReference>
<dbReference type="Pfam" id="PF13385">
    <property type="entry name" value="Laminin_G_3"/>
    <property type="match status" value="1"/>
</dbReference>
<keyword evidence="2" id="KW-1185">Reference proteome</keyword>
<evidence type="ECO:0000313" key="2">
    <source>
        <dbReference type="Proteomes" id="UP000240572"/>
    </source>
</evidence>
<dbReference type="SUPFAM" id="SSF49899">
    <property type="entry name" value="Concanavalin A-like lectins/glucanases"/>
    <property type="match status" value="1"/>
</dbReference>
<dbReference type="GO" id="GO:0005975">
    <property type="term" value="P:carbohydrate metabolic process"/>
    <property type="evidence" value="ECO:0007669"/>
    <property type="project" value="UniProtKB-ARBA"/>
</dbReference>
<dbReference type="Proteomes" id="UP000240572">
    <property type="component" value="Unassembled WGS sequence"/>
</dbReference>
<name>A0A2P8D2U7_9BACT</name>
<dbReference type="Gene3D" id="2.60.120.200">
    <property type="match status" value="1"/>
</dbReference>
<accession>A0A2P8D2U7</accession>